<evidence type="ECO:0000313" key="2">
    <source>
        <dbReference type="Proteomes" id="UP000186804"/>
    </source>
</evidence>
<dbReference type="EMBL" id="LRBS01000037">
    <property type="protein sequence ID" value="OII77396.1"/>
    <property type="molecule type" value="Genomic_DNA"/>
</dbReference>
<accession>A0A1J4MWH5</accession>
<gene>
    <name evidence="1" type="ORF">cand_008870</name>
</gene>
<comment type="caution">
    <text evidence="1">The sequence shown here is derived from an EMBL/GenBank/DDBJ whole genome shotgun (WGS) entry which is preliminary data.</text>
</comment>
<reference evidence="1 2" key="1">
    <citation type="submission" date="2016-10" db="EMBL/GenBank/DDBJ databases">
        <title>Reductive evolution of mitochondrial metabolism and differential evolution of invasion-related proteins in Cryptosporidium.</title>
        <authorList>
            <person name="Liu S."/>
            <person name="Roellig D.M."/>
            <person name="Guo Y."/>
            <person name="Li N."/>
            <person name="Frace M.A."/>
            <person name="Tang K."/>
            <person name="Zhang L."/>
            <person name="Feng Y."/>
            <person name="Xiao L."/>
        </authorList>
    </citation>
    <scope>NUCLEOTIDE SEQUENCE [LARGE SCALE GENOMIC DNA]</scope>
    <source>
        <strain evidence="1">30847</strain>
    </source>
</reference>
<dbReference type="RefSeq" id="XP_067069242.1">
    <property type="nucleotide sequence ID" value="XM_067211127.1"/>
</dbReference>
<dbReference type="Proteomes" id="UP000186804">
    <property type="component" value="Unassembled WGS sequence"/>
</dbReference>
<name>A0A1J4MWH5_9CRYT</name>
<proteinExistence type="predicted"/>
<dbReference type="VEuPathDB" id="CryptoDB:cand_008870"/>
<sequence>MEGHKDLEYSICLSNSEIYHLCSELDAIDENNWWYLKSVKHLYRVYRFIKLHVTDEYFEIYIRLLTKKITELALFIKNKQMSIRKLYIYFIIMGVYLQLSRNWYNLDQLACMNICEVIISIVNLFSRSVRNKRCRNYFQDIEGSTKDTRVKRTTKALLPILLNKNELKLLTEYNSENSFLKNLILDISTLAVKCVPEIEFINSYTTNTINQLDNDSIEVIYHFTSSICYYRCSGSFLSDLLAFKLPRTCYLLLGGVDKVIHTFTNIMKIRAKELFYKDKCRYEELKIVKIFNKYSELLISDILYVTLGIWTQIFRASAKARSQECQNTISRYYLDSQYLRTELLCELSSACNKILLKATETKYNRNNEILPNTAFYIEKAVLLFINECFNTSSRLSNYFSCSIAIHRNLLQLIHTIGRSLKILLECNSEGVKYNQHMKAQQECSLLLLKLHNSIMSFLSRIGDRQSKFLLLYNLRKGMETPTEDHLTAASNSSDFLFENQTSKVLNSSFSQYYTLLSKNIKKLLLEYSKIAAIENCKLELEELHQPQTQLLLSIYYLSCSLIYLIRVNQVNKHEILKQKSEHDKILELLTINDITSIFNVMEVLRRCNYPEYFTSFSLELEHIYCYFSELLPV</sequence>
<dbReference type="AlphaFoldDB" id="A0A1J4MWH5"/>
<dbReference type="OrthoDB" id="340623at2759"/>
<evidence type="ECO:0000313" key="1">
    <source>
        <dbReference type="EMBL" id="OII77396.1"/>
    </source>
</evidence>
<dbReference type="GeneID" id="92365072"/>
<keyword evidence="2" id="KW-1185">Reference proteome</keyword>
<organism evidence="1 2">
    <name type="scientific">Cryptosporidium andersoni</name>
    <dbReference type="NCBI Taxonomy" id="117008"/>
    <lineage>
        <taxon>Eukaryota</taxon>
        <taxon>Sar</taxon>
        <taxon>Alveolata</taxon>
        <taxon>Apicomplexa</taxon>
        <taxon>Conoidasida</taxon>
        <taxon>Coccidia</taxon>
        <taxon>Eucoccidiorida</taxon>
        <taxon>Eimeriorina</taxon>
        <taxon>Cryptosporidiidae</taxon>
        <taxon>Cryptosporidium</taxon>
    </lineage>
</organism>
<protein>
    <submittedName>
        <fullName evidence="1">Uncharacterized protein</fullName>
    </submittedName>
</protein>